<dbReference type="InterPro" id="IPR027599">
    <property type="entry name" value="PqqD-rel_X"/>
</dbReference>
<keyword evidence="2" id="KW-1185">Reference proteome</keyword>
<name>A0A286G6M0_9PROT</name>
<accession>A0A286G6M0</accession>
<organism evidence="1 2">
    <name type="scientific">Caenispirillum bisanense</name>
    <dbReference type="NCBI Taxonomy" id="414052"/>
    <lineage>
        <taxon>Bacteria</taxon>
        <taxon>Pseudomonadati</taxon>
        <taxon>Pseudomonadota</taxon>
        <taxon>Alphaproteobacteria</taxon>
        <taxon>Rhodospirillales</taxon>
        <taxon>Novispirillaceae</taxon>
        <taxon>Caenispirillum</taxon>
    </lineage>
</organism>
<evidence type="ECO:0000313" key="2">
    <source>
        <dbReference type="Proteomes" id="UP000219621"/>
    </source>
</evidence>
<reference evidence="1 2" key="1">
    <citation type="submission" date="2017-09" db="EMBL/GenBank/DDBJ databases">
        <authorList>
            <person name="Ehlers B."/>
            <person name="Leendertz F.H."/>
        </authorList>
    </citation>
    <scope>NUCLEOTIDE SEQUENCE [LARGE SCALE GENOMIC DNA]</scope>
    <source>
        <strain evidence="1 2">USBA 140</strain>
    </source>
</reference>
<dbReference type="EMBL" id="OCNJ01000001">
    <property type="protein sequence ID" value="SOD90856.1"/>
    <property type="molecule type" value="Genomic_DNA"/>
</dbReference>
<gene>
    <name evidence="1" type="ORF">SAMN05421508_101687</name>
</gene>
<evidence type="ECO:0000313" key="1">
    <source>
        <dbReference type="EMBL" id="SOD90856.1"/>
    </source>
</evidence>
<sequence length="96" mass="10067">MSGPVDLVDRGEIAWRCWPGETVVYQMRTGAVHHLEGLPAAVFAELAEGGARTAEALTAWLADAADLPPPQVAPSLAASLETLSRCQLIVPPPPSP</sequence>
<dbReference type="NCBIfam" id="TIGR04353">
    <property type="entry name" value="PqqD_rel_X"/>
    <property type="match status" value="1"/>
</dbReference>
<dbReference type="Proteomes" id="UP000219621">
    <property type="component" value="Unassembled WGS sequence"/>
</dbReference>
<dbReference type="RefSeq" id="WP_176525004.1">
    <property type="nucleotide sequence ID" value="NZ_OCNJ01000001.1"/>
</dbReference>
<dbReference type="AlphaFoldDB" id="A0A286G6M0"/>
<protein>
    <submittedName>
        <fullName evidence="1">PqqD family protein, HPr-rel-A system</fullName>
    </submittedName>
</protein>
<proteinExistence type="predicted"/>